<protein>
    <submittedName>
        <fullName evidence="2">Uncharacterized protein</fullName>
    </submittedName>
</protein>
<evidence type="ECO:0000313" key="3">
    <source>
        <dbReference type="Proteomes" id="UP000001239"/>
    </source>
</evidence>
<dbReference type="KEGG" id="vg:5176743"/>
<evidence type="ECO:0000313" key="2">
    <source>
        <dbReference type="EMBL" id="CAG27158.1"/>
    </source>
</evidence>
<sequence length="312" mass="34675">MVALSRENDKISGLESVYNYVLHRHQNRLTASTGTEGFIDSVKHGIGKLIQVVKDFFKWIWSFFGTKGKALKDKGDELEVALKANGVREDDIPYPKAAFYIFPKTTKLPSNVAWVGSVIGDIERGIKTIERYSASVGNFCKELGRLIDHSKYAEFTTKQKAFYQEVKGLLGVNANQEATLVVKDDLVVGKNTVEVTINLTRGLGVLSADRVKNATFKTNVSQVRELLVKHNRLTESLKDMNTKVHSLENDFVTALMASLDVKEASPEAQAAIKEMKAVIRKAMASLKVMETEVYRSANAVYAVLEAAVKRRS</sequence>
<dbReference type="Proteomes" id="UP000001239">
    <property type="component" value="Segment"/>
</dbReference>
<feature type="coiled-coil region" evidence="1">
    <location>
        <begin position="230"/>
        <end position="292"/>
    </location>
</feature>
<keyword evidence="1" id="KW-0175">Coiled coil</keyword>
<reference evidence="2 3" key="4">
    <citation type="journal article" date="2005" name="J. Mol. Biol.">
        <title>Genome comparison of Pseudomonas aeruginosa large phages.</title>
        <authorList>
            <person name="Hertveldt K."/>
            <person name="Lavigne R."/>
            <person name="Pleteneva E."/>
            <person name="Sernova N."/>
            <person name="Kurochkina L."/>
            <person name="Korchevskii R."/>
            <person name="Robben J."/>
            <person name="Mesyanzhinov V."/>
            <person name="Krylov V.N."/>
            <person name="Volckaert G."/>
        </authorList>
    </citation>
    <scope>NUCLEOTIDE SEQUENCE</scope>
</reference>
<keyword evidence="3" id="KW-1185">Reference proteome</keyword>
<name>Q2Z117_9CAUD</name>
<reference evidence="2 3" key="1">
    <citation type="journal article" date="2002" name="Genetika">
        <title>Phenogenetic characterization of a group of giant Phi KZ-like bacteriophages of Pseudomonas aeruginosa].</title>
        <authorList>
            <person name="Burkal'tseva M.V."/>
            <person name="Krylov V.N."/>
            <person name="Pleteneva E.A."/>
            <person name="Shaburova O.V."/>
            <person name="Krylov S.V."/>
            <person name="Volckaert G."/>
            <person name="Sykilinda N.N."/>
            <person name="Kurochkina L.P."/>
            <person name="Mesyanzhinov V.V."/>
        </authorList>
    </citation>
    <scope>NUCLEOTIDE SEQUENCE [LARGE SCALE GENOMIC DNA]</scope>
</reference>
<evidence type="ECO:0000256" key="1">
    <source>
        <dbReference type="SAM" id="Coils"/>
    </source>
</evidence>
<reference evidence="2 3" key="3">
    <citation type="journal article" date="2004" name="Bioinformatics">
        <title>PHIRE, a deterministic approach to reveal regulatory elements in bacteriophage genomes.</title>
        <authorList>
            <person name="Lavigne R."/>
            <person name="Sun W.D."/>
            <person name="Volckaert G."/>
        </authorList>
    </citation>
    <scope>NUCLEOTIDE SEQUENCE [LARGE SCALE GENOMIC DNA]</scope>
</reference>
<proteinExistence type="predicted"/>
<reference evidence="2 3" key="2">
    <citation type="journal article" date="2003" name="Res. Microbiol.">
        <title>Myoviridae bacteriophages of Pseudomonas aeruginosa: a long and complex evolutionary pathway.</title>
        <authorList>
            <person name="Krylov V.N."/>
            <person name="Pleteneva E.A."/>
            <person name="Bourkalsteva M.V."/>
            <person name="Shaburova O.V."/>
            <person name="Volckaert G."/>
            <person name="Sykilinda N.N."/>
            <person name="Kurochkina L.P."/>
            <person name="Mesyanzhinov V.V."/>
        </authorList>
    </citation>
    <scope>NUCLEOTIDE SEQUENCE [LARGE SCALE GENOMIC DNA]</scope>
</reference>
<organism evidence="2 3">
    <name type="scientific">Pseudomonas phage EL</name>
    <dbReference type="NCBI Taxonomy" id="273133"/>
    <lineage>
        <taxon>Viruses</taxon>
        <taxon>Duplodnaviria</taxon>
        <taxon>Heunggongvirae</taxon>
        <taxon>Uroviricota</taxon>
        <taxon>Caudoviricetes</taxon>
        <taxon>Chimalliviridae</taxon>
        <taxon>Elvirus</taxon>
        <taxon>Elvirus EL</taxon>
    </lineage>
</organism>
<dbReference type="GeneID" id="5176743"/>
<dbReference type="EMBL" id="AJ697969">
    <property type="protein sequence ID" value="CAG27158.1"/>
    <property type="molecule type" value="Genomic_DNA"/>
</dbReference>
<accession>Q2Z117</accession>
<dbReference type="RefSeq" id="YP_418097.1">
    <property type="nucleotide sequence ID" value="NC_007623.1"/>
</dbReference>